<dbReference type="InterPro" id="IPR034076">
    <property type="entry name" value="R3H_NF-X1"/>
</dbReference>
<keyword evidence="9" id="KW-0539">Nucleus</keyword>
<dbReference type="InterPro" id="IPR034078">
    <property type="entry name" value="NFX1_fam"/>
</dbReference>
<sequence>MSIMAFYNNQSDLNLNTSYDGAQTWSDPAQNSSNTTNSMETRNHVNIRCSTLEPTAQEFHPSSSTASSGLSLSNGAIKKETETESNKYRNSKNKRNSKYGSGRIVNGSRYENTERRFNNIERSKPLEDTSYMRYSNTDRSEYTDGISQSKNYSKSGIDRNLEQFRSKSFNRDREYYSDPNKSYGYRNRNNENSAGPHKFKFTENQRYEYPSRNFKFSGRAYDKSSRSHFDGKQERSYNYFEKSERYGNSDKRNQNSSHPDKPETSNKYCDRKTNYYDSSYANNELVEEFEKSNLDQPENKKNIKEKGISYSNNFKSGFKVHDNRNNKEVKNRGDWRRTSNVNDKNSKDVGGGSRKKFDTTSHNQRERLEQMLNRRLLECLVCCDKIRHTDKVWSCMQCYHILHLHCVAAWAKSSKVENGWRCPACQNVCTDVPKQYKCYCGKNLDPKYDPSIIPHGCGEICLRKGRICEHKCTILCHPGPCPDCNIMIEKPCGCGSTKQIVKCSTDIEIVCDSVCNKDLNCGIHNCKSVCHTGVCSPCAETIIQECYCGKQGRKVSCSAEFGGSTQYACEDICGKLLSCGNHKCQKTCHAGSCDTCVRDVSLVHTCPCGKTSLEKPRTSCCDPIPCCDKICGKPLKCGQPSSPHKCRELCHEGDCPPCPLTTVVRCRCGHMDKELRCSAVTTKADDARCEKKCTKKRMCGKHRCNQRCCIEIEHFCPLPCNHQLSCGQHRCERTCHSGRCPPCIETSFEELYCECGASVLYPPIPCGTKPPPCYQQCSRPRPCGHDVHHNCHTGPCPPCTILSKKWCHGHHEQRSAIPCHQETFSCGLPCGRQMPCGRHKCNKPCHEGACPVPCKQPCNIPRSLCGHACRKPCHDPPCQESSCKQNVPVTCLCGLQKGTRPCTEVTDEFRNIEMAQLKEKMGDLTKDQTVDISDIVSKPKKPTVLKILECTEECRVLERNRRLAIGLQIRNPDLSQKLTPRYTDFMRQWAKKDPHFCQRVHEKLTELVQLAKQSKQKSRSYSFESMNRDKRHLVHEYCEHFGVESAAYDMEPNRNVVATAIKDKSWLPSMSLLEVIQRENGQRKVPGPISVLGKSATSKPETVSLKLPSQRPIHSSESVDYFDPQP</sequence>
<feature type="compositionally biased region" description="Basic and acidic residues" evidence="11">
    <location>
        <begin position="319"/>
        <end position="337"/>
    </location>
</feature>
<keyword evidence="5 10" id="KW-0863">Zinc-finger</keyword>
<evidence type="ECO:0000259" key="12">
    <source>
        <dbReference type="PROSITE" id="PS50089"/>
    </source>
</evidence>
<evidence type="ECO:0000313" key="14">
    <source>
        <dbReference type="EMBL" id="KAJ8955604.1"/>
    </source>
</evidence>
<keyword evidence="3" id="KW-0479">Metal-binding</keyword>
<dbReference type="PANTHER" id="PTHR12360:SF12">
    <property type="entry name" value="TRANSCRIPTIONAL REPRESSOR NF-X1"/>
    <property type="match status" value="1"/>
</dbReference>
<dbReference type="GO" id="GO:0000981">
    <property type="term" value="F:DNA-binding transcription factor activity, RNA polymerase II-specific"/>
    <property type="evidence" value="ECO:0007669"/>
    <property type="project" value="TreeGrafter"/>
</dbReference>
<evidence type="ECO:0008006" key="16">
    <source>
        <dbReference type="Google" id="ProtNLM"/>
    </source>
</evidence>
<feature type="compositionally biased region" description="Basic and acidic residues" evidence="11">
    <location>
        <begin position="77"/>
        <end position="87"/>
    </location>
</feature>
<feature type="region of interest" description="Disordered" evidence="11">
    <location>
        <begin position="54"/>
        <end position="153"/>
    </location>
</feature>
<dbReference type="SUPFAM" id="SSF82708">
    <property type="entry name" value="R3H domain"/>
    <property type="match status" value="1"/>
</dbReference>
<dbReference type="Pfam" id="PF01424">
    <property type="entry name" value="R3H"/>
    <property type="match status" value="1"/>
</dbReference>
<evidence type="ECO:0000256" key="11">
    <source>
        <dbReference type="SAM" id="MobiDB-lite"/>
    </source>
</evidence>
<keyword evidence="6" id="KW-0862">Zinc</keyword>
<feature type="region of interest" description="Disordered" evidence="11">
    <location>
        <begin position="244"/>
        <end position="273"/>
    </location>
</feature>
<gene>
    <name evidence="14" type="ORF">NQ318_001434</name>
</gene>
<feature type="region of interest" description="Disordered" evidence="11">
    <location>
        <begin position="170"/>
        <end position="204"/>
    </location>
</feature>
<dbReference type="EMBL" id="JAPWTK010000037">
    <property type="protein sequence ID" value="KAJ8955604.1"/>
    <property type="molecule type" value="Genomic_DNA"/>
</dbReference>
<evidence type="ECO:0000256" key="2">
    <source>
        <dbReference type="ARBA" id="ARBA00007269"/>
    </source>
</evidence>
<evidence type="ECO:0000259" key="13">
    <source>
        <dbReference type="PROSITE" id="PS51061"/>
    </source>
</evidence>
<dbReference type="PROSITE" id="PS51061">
    <property type="entry name" value="R3H"/>
    <property type="match status" value="1"/>
</dbReference>
<dbReference type="InterPro" id="IPR000967">
    <property type="entry name" value="Znf_NFX1"/>
</dbReference>
<evidence type="ECO:0000256" key="5">
    <source>
        <dbReference type="ARBA" id="ARBA00022771"/>
    </source>
</evidence>
<evidence type="ECO:0000256" key="3">
    <source>
        <dbReference type="ARBA" id="ARBA00022723"/>
    </source>
</evidence>
<evidence type="ECO:0000256" key="1">
    <source>
        <dbReference type="ARBA" id="ARBA00004123"/>
    </source>
</evidence>
<dbReference type="CDD" id="cd06008">
    <property type="entry name" value="NF-X1-zinc-finger"/>
    <property type="match status" value="7"/>
</dbReference>
<keyword evidence="4" id="KW-0677">Repeat</keyword>
<dbReference type="AlphaFoldDB" id="A0AAV8YVS6"/>
<evidence type="ECO:0000256" key="4">
    <source>
        <dbReference type="ARBA" id="ARBA00022737"/>
    </source>
</evidence>
<evidence type="ECO:0000256" key="8">
    <source>
        <dbReference type="ARBA" id="ARBA00023163"/>
    </source>
</evidence>
<keyword evidence="7" id="KW-0805">Transcription regulation</keyword>
<dbReference type="SMART" id="SM00438">
    <property type="entry name" value="ZnF_NFX"/>
    <property type="match status" value="9"/>
</dbReference>
<reference evidence="14" key="1">
    <citation type="journal article" date="2023" name="Insect Mol. Biol.">
        <title>Genome sequencing provides insights into the evolution of gene families encoding plant cell wall-degrading enzymes in longhorned beetles.</title>
        <authorList>
            <person name="Shin N.R."/>
            <person name="Okamura Y."/>
            <person name="Kirsch R."/>
            <person name="Pauchet Y."/>
        </authorList>
    </citation>
    <scope>NUCLEOTIDE SEQUENCE</scope>
    <source>
        <strain evidence="14">AMC_N1</strain>
    </source>
</reference>
<dbReference type="GO" id="GO:0008270">
    <property type="term" value="F:zinc ion binding"/>
    <property type="evidence" value="ECO:0007669"/>
    <property type="project" value="UniProtKB-KW"/>
</dbReference>
<protein>
    <recommendedName>
        <fullName evidence="16">Protein shuttle craft</fullName>
    </recommendedName>
</protein>
<dbReference type="GO" id="GO:0005634">
    <property type="term" value="C:nucleus"/>
    <property type="evidence" value="ECO:0007669"/>
    <property type="project" value="UniProtKB-SubCell"/>
</dbReference>
<organism evidence="14 15">
    <name type="scientific">Aromia moschata</name>
    <dbReference type="NCBI Taxonomy" id="1265417"/>
    <lineage>
        <taxon>Eukaryota</taxon>
        <taxon>Metazoa</taxon>
        <taxon>Ecdysozoa</taxon>
        <taxon>Arthropoda</taxon>
        <taxon>Hexapoda</taxon>
        <taxon>Insecta</taxon>
        <taxon>Pterygota</taxon>
        <taxon>Neoptera</taxon>
        <taxon>Endopterygota</taxon>
        <taxon>Coleoptera</taxon>
        <taxon>Polyphaga</taxon>
        <taxon>Cucujiformia</taxon>
        <taxon>Chrysomeloidea</taxon>
        <taxon>Cerambycidae</taxon>
        <taxon>Cerambycinae</taxon>
        <taxon>Callichromatini</taxon>
        <taxon>Aromia</taxon>
    </lineage>
</organism>
<dbReference type="SMART" id="SM00393">
    <property type="entry name" value="R3H"/>
    <property type="match status" value="1"/>
</dbReference>
<dbReference type="Gene3D" id="3.30.1370.50">
    <property type="entry name" value="R3H-like domain"/>
    <property type="match status" value="1"/>
</dbReference>
<comment type="similarity">
    <text evidence="2">Belongs to the NFX1 family.</text>
</comment>
<feature type="domain" description="RING-type" evidence="12">
    <location>
        <begin position="379"/>
        <end position="426"/>
    </location>
</feature>
<dbReference type="CDD" id="cd02643">
    <property type="entry name" value="R3H_NF-X1"/>
    <property type="match status" value="1"/>
</dbReference>
<evidence type="ECO:0000256" key="7">
    <source>
        <dbReference type="ARBA" id="ARBA00023015"/>
    </source>
</evidence>
<evidence type="ECO:0000256" key="6">
    <source>
        <dbReference type="ARBA" id="ARBA00022833"/>
    </source>
</evidence>
<dbReference type="GO" id="GO:0000977">
    <property type="term" value="F:RNA polymerase II transcription regulatory region sequence-specific DNA binding"/>
    <property type="evidence" value="ECO:0007669"/>
    <property type="project" value="TreeGrafter"/>
</dbReference>
<feature type="compositionally biased region" description="Basic and acidic residues" evidence="11">
    <location>
        <begin position="111"/>
        <end position="127"/>
    </location>
</feature>
<dbReference type="GO" id="GO:0000122">
    <property type="term" value="P:negative regulation of transcription by RNA polymerase II"/>
    <property type="evidence" value="ECO:0007669"/>
    <property type="project" value="TreeGrafter"/>
</dbReference>
<dbReference type="InterPro" id="IPR036867">
    <property type="entry name" value="R3H_dom_sf"/>
</dbReference>
<comment type="subcellular location">
    <subcellularLocation>
        <location evidence="1">Nucleus</location>
    </subcellularLocation>
</comment>
<name>A0AAV8YVS6_9CUCU</name>
<dbReference type="SUPFAM" id="SSF57850">
    <property type="entry name" value="RING/U-box"/>
    <property type="match status" value="1"/>
</dbReference>
<dbReference type="PANTHER" id="PTHR12360">
    <property type="entry name" value="NUCLEAR TRANSCRIPTION FACTOR, X-BOX BINDING 1 NFX1"/>
    <property type="match status" value="1"/>
</dbReference>
<evidence type="ECO:0000256" key="9">
    <source>
        <dbReference type="ARBA" id="ARBA00023242"/>
    </source>
</evidence>
<feature type="region of interest" description="Disordered" evidence="11">
    <location>
        <begin position="1084"/>
        <end position="1126"/>
    </location>
</feature>
<dbReference type="Pfam" id="PF01422">
    <property type="entry name" value="zf-NF-X1"/>
    <property type="match status" value="9"/>
</dbReference>
<dbReference type="Proteomes" id="UP001162162">
    <property type="component" value="Unassembled WGS sequence"/>
</dbReference>
<dbReference type="InterPro" id="IPR001841">
    <property type="entry name" value="Znf_RING"/>
</dbReference>
<proteinExistence type="inferred from homology"/>
<dbReference type="InterPro" id="IPR001374">
    <property type="entry name" value="R3H_dom"/>
</dbReference>
<evidence type="ECO:0000256" key="10">
    <source>
        <dbReference type="PROSITE-ProRule" id="PRU00175"/>
    </source>
</evidence>
<dbReference type="PROSITE" id="PS50089">
    <property type="entry name" value="ZF_RING_2"/>
    <property type="match status" value="1"/>
</dbReference>
<keyword evidence="8" id="KW-0804">Transcription</keyword>
<feature type="region of interest" description="Disordered" evidence="11">
    <location>
        <begin position="314"/>
        <end position="363"/>
    </location>
</feature>
<evidence type="ECO:0000313" key="15">
    <source>
        <dbReference type="Proteomes" id="UP001162162"/>
    </source>
</evidence>
<accession>A0AAV8YVS6</accession>
<feature type="compositionally biased region" description="Low complexity" evidence="11">
    <location>
        <begin position="62"/>
        <end position="76"/>
    </location>
</feature>
<feature type="domain" description="R3H" evidence="13">
    <location>
        <begin position="997"/>
        <end position="1062"/>
    </location>
</feature>
<comment type="caution">
    <text evidence="14">The sequence shown here is derived from an EMBL/GenBank/DDBJ whole genome shotgun (WGS) entry which is preliminary data.</text>
</comment>
<keyword evidence="15" id="KW-1185">Reference proteome</keyword>